<accession>A0AAV7HX94</accession>
<keyword evidence="3" id="KW-1185">Reference proteome</keyword>
<sequence>MRRRVYWPDADDSESECIKSLENNLVSLSIERKQNADSDSSSTELCDEPEHFSDSEDQSSITDNNIIFDTRNELQLNKVSIQNPLSEIESNFKDDSSIDTQINNEKEQSMKNEYFSSVSQITDEIRLISASNDLTGSNTLTSRSISPTKENGNSEVLKLVDKDFTSHLKSCSVNSMTDNLELNSLFPHSNKIINHYDSIITDTVICENDDNTYKNLFDDIFINDDTQVDSLLIPPNSNAINSSRLSESVILSPDKKFRNVLTDYHLIVKSNDVEETVNDSSINNEALTSSNIVNKIDMVNDLKLSTSEMTDASQKINIILKGKNTLEHEQSELKIISNNLLDLNNDANHNRNTIDTKFLKPDDMKKSDSSIFHRIQNFQAESGKIFQHTDYHFLNESAQFTFTDLDDEYLKSNVDSKSYENISALKFNKYTLSSPVASDSSKKVLNLNPIEVRIESDSLDVPIKVNYAEKLFDLRLRSPVVTNAFEDSIDCKLQKNLANTSPNVVPTSSPFFPILDLDEKSPPSNHIVEYEKKSNHLNNVSPAKLPESFTELNKFDQCHENKIFPFSASIDMRPIVNLHVNSFYSENTNEIEGVNLESEFTNFKIKSCNEKLKNKDSCAANSNKNDSNFEGLTNRMFKNRIVASPKKFDCYLTDLNRLNSDKNDYLSSDSWKSDQSKQNFSNFNKKPCELKLHTSTQDLLKGKNIVDSIFKNLNHKETQSSKLTYICTTENISTEQSDIKNFDRLHQNSRNGSENQYLSYKNEISNLNLPTGNSEELFGDLNIDKNPTNVSILTEYTKDKENGEKNSEVDCKLGVWTKVKPRKKNVNGRRSSCDKAFKIMQENSAILHKILTCQAKRCLPDLEEITNEITISPINEEISKIFSPILEQIELSEHDINEEVEKIHLHNFNQINDGNESEYDASYIKYFNLPLKDDGIFHCNKDRDKMMMARYSPSKEDLVDHDMDEEFSKLSHNLVEKSSNTSCFLKEFSTKKSNGVGIIDIYSYPSNDFFHEFPKSLDHEETYDFFKLAKNTSRKFSKCIDQLEKYHIRSTRPQSDELSLKSDSDIHYELEKLDEMSSHISVKSIPFKMIQQSLSSKTDQIESVIDSENIIPDEYKITHDPSSPLNTRSSYKYFNDELSKSLPFQLSCEKISNSFNKSLEPNFDLNDQSIKSSNNWRIQNEHEFLLEDSYAVHVHYGDESPHRHKTCEETFSVQPRDKELNTSQEIFKYSNGSPATSDDRLNSNKNRSLVSSIIAHPRYTHNESNLYSRNSPSTSPIGYLYEESLMSDSTKLNRPFSYADVDLKINSHVFDCHTVSFDLLEYEFSQKDSRSYKSMNVL</sequence>
<proteinExistence type="predicted"/>
<organism evidence="2 3">
    <name type="scientific">Cotesia glomerata</name>
    <name type="common">Lepidopteran parasitic wasp</name>
    <name type="synonym">Apanteles glomeratus</name>
    <dbReference type="NCBI Taxonomy" id="32391"/>
    <lineage>
        <taxon>Eukaryota</taxon>
        <taxon>Metazoa</taxon>
        <taxon>Ecdysozoa</taxon>
        <taxon>Arthropoda</taxon>
        <taxon>Hexapoda</taxon>
        <taxon>Insecta</taxon>
        <taxon>Pterygota</taxon>
        <taxon>Neoptera</taxon>
        <taxon>Endopterygota</taxon>
        <taxon>Hymenoptera</taxon>
        <taxon>Apocrita</taxon>
        <taxon>Ichneumonoidea</taxon>
        <taxon>Braconidae</taxon>
        <taxon>Microgastrinae</taxon>
        <taxon>Cotesia</taxon>
    </lineage>
</organism>
<feature type="region of interest" description="Disordered" evidence="1">
    <location>
        <begin position="32"/>
        <end position="60"/>
    </location>
</feature>
<gene>
    <name evidence="2" type="ORF">KQX54_014736</name>
</gene>
<reference evidence="2 3" key="1">
    <citation type="journal article" date="2021" name="J. Hered.">
        <title>A chromosome-level genome assembly of the parasitoid wasp, Cotesia glomerata (Hymenoptera: Braconidae).</title>
        <authorList>
            <person name="Pinto B.J."/>
            <person name="Weis J.J."/>
            <person name="Gamble T."/>
            <person name="Ode P.J."/>
            <person name="Paul R."/>
            <person name="Zaspel J.M."/>
        </authorList>
    </citation>
    <scope>NUCLEOTIDE SEQUENCE [LARGE SCALE GENOMIC DNA]</scope>
    <source>
        <strain evidence="2">CgM1</strain>
    </source>
</reference>
<evidence type="ECO:0000313" key="3">
    <source>
        <dbReference type="Proteomes" id="UP000826195"/>
    </source>
</evidence>
<comment type="caution">
    <text evidence="2">The sequence shown here is derived from an EMBL/GenBank/DDBJ whole genome shotgun (WGS) entry which is preliminary data.</text>
</comment>
<evidence type="ECO:0000256" key="1">
    <source>
        <dbReference type="SAM" id="MobiDB-lite"/>
    </source>
</evidence>
<dbReference type="EMBL" id="JAHXZJ010001864">
    <property type="protein sequence ID" value="KAH0549829.1"/>
    <property type="molecule type" value="Genomic_DNA"/>
</dbReference>
<name>A0AAV7HX94_COTGL</name>
<dbReference type="Proteomes" id="UP000826195">
    <property type="component" value="Unassembled WGS sequence"/>
</dbReference>
<evidence type="ECO:0000313" key="2">
    <source>
        <dbReference type="EMBL" id="KAH0549829.1"/>
    </source>
</evidence>
<protein>
    <submittedName>
        <fullName evidence="2">Uncharacterized protein</fullName>
    </submittedName>
</protein>